<evidence type="ECO:0000313" key="8">
    <source>
        <dbReference type="Proteomes" id="UP001243195"/>
    </source>
</evidence>
<dbReference type="InterPro" id="IPR033740">
    <property type="entry name" value="Pept_M24B"/>
</dbReference>
<dbReference type="Pfam" id="PF01321">
    <property type="entry name" value="Creatinase_N"/>
    <property type="match status" value="1"/>
</dbReference>
<evidence type="ECO:0000256" key="2">
    <source>
        <dbReference type="ARBA" id="ARBA00022723"/>
    </source>
</evidence>
<dbReference type="CDD" id="cd01085">
    <property type="entry name" value="APP"/>
    <property type="match status" value="1"/>
</dbReference>
<dbReference type="RefSeq" id="WP_308955551.1">
    <property type="nucleotide sequence ID" value="NZ_JAVICY010000005.1"/>
</dbReference>
<dbReference type="FunFam" id="3.90.230.10:FF:000004">
    <property type="entry name" value="xaa-Pro aminopeptidase 1 isoform X1"/>
    <property type="match status" value="1"/>
</dbReference>
<dbReference type="InterPro" id="IPR000587">
    <property type="entry name" value="Creatinase_N"/>
</dbReference>
<dbReference type="SUPFAM" id="SSF53092">
    <property type="entry name" value="Creatinase/prolidase N-terminal domain"/>
    <property type="match status" value="1"/>
</dbReference>
<feature type="domain" description="Peptidase M24" evidence="4">
    <location>
        <begin position="312"/>
        <end position="527"/>
    </location>
</feature>
<dbReference type="SUPFAM" id="SSF55920">
    <property type="entry name" value="Creatinase/aminopeptidase"/>
    <property type="match status" value="1"/>
</dbReference>
<dbReference type="PANTHER" id="PTHR43763:SF6">
    <property type="entry name" value="XAA-PRO AMINOPEPTIDASE 1"/>
    <property type="match status" value="1"/>
</dbReference>
<keyword evidence="2" id="KW-0479">Metal-binding</keyword>
<reference evidence="7" key="1">
    <citation type="submission" date="2023-08" db="EMBL/GenBank/DDBJ databases">
        <title>Emergence of clinically-relevant ST2 carbapenem-resistant Acinetobacter baumannii strains in hospital sewages in Zhejiang, East of China.</title>
        <authorList>
            <person name="Kaichao C."/>
            <person name="Zhang R."/>
        </authorList>
    </citation>
    <scope>NUCLEOTIDE SEQUENCE</scope>
    <source>
        <strain evidence="7">M-SY-60</strain>
    </source>
</reference>
<feature type="domain" description="Creatinase N-terminal" evidence="5">
    <location>
        <begin position="10"/>
        <end position="135"/>
    </location>
</feature>
<dbReference type="Proteomes" id="UP001243195">
    <property type="component" value="Unassembled WGS sequence"/>
</dbReference>
<keyword evidence="7" id="KW-0645">Protease</keyword>
<dbReference type="GO" id="GO:0005737">
    <property type="term" value="C:cytoplasm"/>
    <property type="evidence" value="ECO:0007669"/>
    <property type="project" value="UniProtKB-ARBA"/>
</dbReference>
<dbReference type="Gene3D" id="3.90.230.10">
    <property type="entry name" value="Creatinase/methionine aminopeptidase superfamily"/>
    <property type="match status" value="1"/>
</dbReference>
<organism evidence="7 8">
    <name type="scientific">Acinetobacter gerneri</name>
    <dbReference type="NCBI Taxonomy" id="202952"/>
    <lineage>
        <taxon>Bacteria</taxon>
        <taxon>Pseudomonadati</taxon>
        <taxon>Pseudomonadota</taxon>
        <taxon>Gammaproteobacteria</taxon>
        <taxon>Moraxellales</taxon>
        <taxon>Moraxellaceae</taxon>
        <taxon>Acinetobacter</taxon>
    </lineage>
</organism>
<comment type="similarity">
    <text evidence="1">Belongs to the peptidase M24B family.</text>
</comment>
<evidence type="ECO:0000313" key="7">
    <source>
        <dbReference type="EMBL" id="MDQ9071060.1"/>
    </source>
</evidence>
<dbReference type="EC" id="3.4.11.-" evidence="7"/>
<evidence type="ECO:0000256" key="1">
    <source>
        <dbReference type="ARBA" id="ARBA00008766"/>
    </source>
</evidence>
<feature type="domain" description="Peptidase M24 C-terminal" evidence="6">
    <location>
        <begin position="547"/>
        <end position="605"/>
    </location>
</feature>
<protein>
    <submittedName>
        <fullName evidence="7">Aminopeptidase P family protein</fullName>
        <ecNumber evidence="7">3.4.11.-</ecNumber>
    </submittedName>
</protein>
<dbReference type="EMBL" id="JAVIDA010000006">
    <property type="protein sequence ID" value="MDQ9071060.1"/>
    <property type="molecule type" value="Genomic_DNA"/>
</dbReference>
<dbReference type="PANTHER" id="PTHR43763">
    <property type="entry name" value="XAA-PRO AMINOPEPTIDASE 1"/>
    <property type="match status" value="1"/>
</dbReference>
<proteinExistence type="inferred from homology"/>
<keyword evidence="3 7" id="KW-0378">Hydrolase</keyword>
<dbReference type="GO" id="GO:0070006">
    <property type="term" value="F:metalloaminopeptidase activity"/>
    <property type="evidence" value="ECO:0007669"/>
    <property type="project" value="InterPro"/>
</dbReference>
<dbReference type="InterPro" id="IPR050422">
    <property type="entry name" value="X-Pro_aminopeptidase_P"/>
</dbReference>
<dbReference type="AlphaFoldDB" id="A0AAW8JIR0"/>
<evidence type="ECO:0000256" key="3">
    <source>
        <dbReference type="ARBA" id="ARBA00022801"/>
    </source>
</evidence>
<sequence length="607" mass="68821">MSFLSVPEKLQQLRALMHTQNMTAYIVLSADPHMSEYLPEYWKMRQWLSGFTGSVGTLVITQDFAGLWVDGRYWVQAEQQLKNTGITLQKLTQDPSSNHLAWLENNIAAKQSVCVNGQTISVAQFQALEQLAKQKDFQINTQLDLISQIWQDQPALPSKAIYIMDDEINALSRKEKIEIIREKLNEKSVSSHFISALDDIAWILNSRGQDVEYNPVFLAHLFISQEQVVLFIDQQKLDTEVRKQFHDDGIQIKDYQDTALYLMQISEQSLLLDPSKVSIFHEQSISKQSQIVHDINPSTLLKSRKQDSEIAHIRHAMQKDGVALCHFFHWLENALANQESISELTIDEKITGFRQQQQGFIGLSFSTIAGFNENGALPHYRATPEHYSQITGNGLLLIDSGAQYSDGTTDITRVVPIGQPSQDQKRDYTLVLKCHIALAQAVFPEGVAAQLLDSICRQPLWQHGLDYRHGTGHGVGFALNVHEGPQVLSYYAPIHAYSKMHKGMIVSNEPGLYHEGKYGIRIENLVVNRTKQFDDGTDSVSSNYGDFLEFETLTLCPINRECIVPEMLDQSEKAWLNQYHATVRERLSPSLSGEVLEWLIHNTEAVI</sequence>
<dbReference type="InterPro" id="IPR000994">
    <property type="entry name" value="Pept_M24"/>
</dbReference>
<name>A0AAW8JIR0_9GAMM</name>
<dbReference type="GO" id="GO:0046872">
    <property type="term" value="F:metal ion binding"/>
    <property type="evidence" value="ECO:0007669"/>
    <property type="project" value="UniProtKB-KW"/>
</dbReference>
<gene>
    <name evidence="7" type="ORF">RFH51_06265</name>
</gene>
<accession>A0AAW8JIR0</accession>
<keyword evidence="7" id="KW-0031">Aminopeptidase</keyword>
<comment type="caution">
    <text evidence="7">The sequence shown here is derived from an EMBL/GenBank/DDBJ whole genome shotgun (WGS) entry which is preliminary data.</text>
</comment>
<evidence type="ECO:0000259" key="4">
    <source>
        <dbReference type="Pfam" id="PF00557"/>
    </source>
</evidence>
<dbReference type="Gene3D" id="3.40.350.10">
    <property type="entry name" value="Creatinase/prolidase N-terminal domain"/>
    <property type="match status" value="2"/>
</dbReference>
<dbReference type="Pfam" id="PF16189">
    <property type="entry name" value="Creatinase_N_2"/>
    <property type="match status" value="1"/>
</dbReference>
<evidence type="ECO:0000259" key="6">
    <source>
        <dbReference type="Pfam" id="PF16188"/>
    </source>
</evidence>
<dbReference type="InterPro" id="IPR029149">
    <property type="entry name" value="Creatin/AminoP/Spt16_N"/>
</dbReference>
<dbReference type="InterPro" id="IPR032416">
    <property type="entry name" value="Peptidase_M24_C"/>
</dbReference>
<dbReference type="InterPro" id="IPR036005">
    <property type="entry name" value="Creatinase/aminopeptidase-like"/>
</dbReference>
<evidence type="ECO:0000259" key="5">
    <source>
        <dbReference type="Pfam" id="PF01321"/>
    </source>
</evidence>
<dbReference type="Pfam" id="PF00557">
    <property type="entry name" value="Peptidase_M24"/>
    <property type="match status" value="1"/>
</dbReference>
<dbReference type="Pfam" id="PF16188">
    <property type="entry name" value="Peptidase_M24_C"/>
    <property type="match status" value="1"/>
</dbReference>